<evidence type="ECO:0000259" key="1">
    <source>
        <dbReference type="Pfam" id="PF12728"/>
    </source>
</evidence>
<name>A0ABP6ZAD3_9ACTN</name>
<dbReference type="Pfam" id="PF12728">
    <property type="entry name" value="HTH_17"/>
    <property type="match status" value="1"/>
</dbReference>
<proteinExistence type="predicted"/>
<keyword evidence="3" id="KW-1185">Reference proteome</keyword>
<comment type="caution">
    <text evidence="2">The sequence shown here is derived from an EMBL/GenBank/DDBJ whole genome shotgun (WGS) entry which is preliminary data.</text>
</comment>
<dbReference type="SUPFAM" id="SSF46955">
    <property type="entry name" value="Putative DNA-binding domain"/>
    <property type="match status" value="1"/>
</dbReference>
<dbReference type="InterPro" id="IPR041657">
    <property type="entry name" value="HTH_17"/>
</dbReference>
<reference evidence="3" key="1">
    <citation type="journal article" date="2019" name="Int. J. Syst. Evol. Microbiol.">
        <title>The Global Catalogue of Microorganisms (GCM) 10K type strain sequencing project: providing services to taxonomists for standard genome sequencing and annotation.</title>
        <authorList>
            <consortium name="The Broad Institute Genomics Platform"/>
            <consortium name="The Broad Institute Genome Sequencing Center for Infectious Disease"/>
            <person name="Wu L."/>
            <person name="Ma J."/>
        </authorList>
    </citation>
    <scope>NUCLEOTIDE SEQUENCE [LARGE SCALE GENOMIC DNA]</scope>
    <source>
        <strain evidence="3">JCM 16902</strain>
    </source>
</reference>
<dbReference type="Proteomes" id="UP001501074">
    <property type="component" value="Unassembled WGS sequence"/>
</dbReference>
<dbReference type="InterPro" id="IPR009061">
    <property type="entry name" value="DNA-bd_dom_put_sf"/>
</dbReference>
<protein>
    <submittedName>
        <fullName evidence="2">Helix-turn-helix domain-containing protein</fullName>
    </submittedName>
</protein>
<gene>
    <name evidence="2" type="ORF">GCM10022223_19060</name>
</gene>
<evidence type="ECO:0000313" key="2">
    <source>
        <dbReference type="EMBL" id="GAA3603600.1"/>
    </source>
</evidence>
<accession>A0ABP6ZAD3</accession>
<dbReference type="RefSeq" id="WP_231487214.1">
    <property type="nucleotide sequence ID" value="NZ_BAAAZO010000003.1"/>
</dbReference>
<feature type="domain" description="Helix-turn-helix" evidence="1">
    <location>
        <begin position="8"/>
        <end position="58"/>
    </location>
</feature>
<sequence length="63" mass="7377">MTPKPTELLTVAEVLAELRIPRRTWQRWRELGTGPQCVRLPNRELRVRRSVLAAWLENLQEAA</sequence>
<dbReference type="EMBL" id="BAAAZO010000003">
    <property type="protein sequence ID" value="GAA3603600.1"/>
    <property type="molecule type" value="Genomic_DNA"/>
</dbReference>
<organism evidence="2 3">
    <name type="scientific">Kineosporia mesophila</name>
    <dbReference type="NCBI Taxonomy" id="566012"/>
    <lineage>
        <taxon>Bacteria</taxon>
        <taxon>Bacillati</taxon>
        <taxon>Actinomycetota</taxon>
        <taxon>Actinomycetes</taxon>
        <taxon>Kineosporiales</taxon>
        <taxon>Kineosporiaceae</taxon>
        <taxon>Kineosporia</taxon>
    </lineage>
</organism>
<evidence type="ECO:0000313" key="3">
    <source>
        <dbReference type="Proteomes" id="UP001501074"/>
    </source>
</evidence>